<reference evidence="1 2" key="1">
    <citation type="submission" date="2024-05" db="EMBL/GenBank/DDBJ databases">
        <title>Culex pipiens pipiens assembly and annotation.</title>
        <authorList>
            <person name="Alout H."/>
            <person name="Durand T."/>
        </authorList>
    </citation>
    <scope>NUCLEOTIDE SEQUENCE [LARGE SCALE GENOMIC DNA]</scope>
    <source>
        <strain evidence="1">HA-2024</strain>
        <tissue evidence="1">Whole body</tissue>
    </source>
</reference>
<proteinExistence type="predicted"/>
<comment type="caution">
    <text evidence="1">The sequence shown here is derived from an EMBL/GenBank/DDBJ whole genome shotgun (WGS) entry which is preliminary data.</text>
</comment>
<name>A0ABD1DFJ3_CULPP</name>
<organism evidence="1 2">
    <name type="scientific">Culex pipiens pipiens</name>
    <name type="common">Northern house mosquito</name>
    <dbReference type="NCBI Taxonomy" id="38569"/>
    <lineage>
        <taxon>Eukaryota</taxon>
        <taxon>Metazoa</taxon>
        <taxon>Ecdysozoa</taxon>
        <taxon>Arthropoda</taxon>
        <taxon>Hexapoda</taxon>
        <taxon>Insecta</taxon>
        <taxon>Pterygota</taxon>
        <taxon>Neoptera</taxon>
        <taxon>Endopterygota</taxon>
        <taxon>Diptera</taxon>
        <taxon>Nematocera</taxon>
        <taxon>Culicoidea</taxon>
        <taxon>Culicidae</taxon>
        <taxon>Culicinae</taxon>
        <taxon>Culicini</taxon>
        <taxon>Culex</taxon>
        <taxon>Culex</taxon>
    </lineage>
</organism>
<evidence type="ECO:0000313" key="2">
    <source>
        <dbReference type="Proteomes" id="UP001562425"/>
    </source>
</evidence>
<dbReference type="EMBL" id="JBEHCU010005890">
    <property type="protein sequence ID" value="KAL1398457.1"/>
    <property type="molecule type" value="Genomic_DNA"/>
</dbReference>
<dbReference type="Proteomes" id="UP001562425">
    <property type="component" value="Unassembled WGS sequence"/>
</dbReference>
<gene>
    <name evidence="1" type="ORF">pipiens_008953</name>
</gene>
<protein>
    <submittedName>
        <fullName evidence="1">Uncharacterized protein</fullName>
    </submittedName>
</protein>
<dbReference type="AlphaFoldDB" id="A0ABD1DFJ3"/>
<evidence type="ECO:0000313" key="1">
    <source>
        <dbReference type="EMBL" id="KAL1398457.1"/>
    </source>
</evidence>
<accession>A0ABD1DFJ3</accession>
<keyword evidence="2" id="KW-1185">Reference proteome</keyword>
<sequence>MMAFTKFIKTGIADKNDYPLYFEKVIYEADIEENVEVNHNFLNVTAKTPAEEMQTQSSRKGQKLANIVAVGIMHHPMLLNYTHASTNIAMSTDGCHHPCPF</sequence>